<protein>
    <submittedName>
        <fullName evidence="2">Uncharacterized protein</fullName>
    </submittedName>
</protein>
<gene>
    <name evidence="2" type="ORF">DFH08DRAFT_819979</name>
</gene>
<dbReference type="Proteomes" id="UP001218218">
    <property type="component" value="Unassembled WGS sequence"/>
</dbReference>
<feature type="compositionally biased region" description="Low complexity" evidence="1">
    <location>
        <begin position="179"/>
        <end position="189"/>
    </location>
</feature>
<name>A0AAD6ZD47_9AGAR</name>
<accession>A0AAD6ZD47</accession>
<feature type="compositionally biased region" description="Polar residues" evidence="1">
    <location>
        <begin position="202"/>
        <end position="212"/>
    </location>
</feature>
<keyword evidence="3" id="KW-1185">Reference proteome</keyword>
<dbReference type="AlphaFoldDB" id="A0AAD6ZD47"/>
<comment type="caution">
    <text evidence="2">The sequence shown here is derived from an EMBL/GenBank/DDBJ whole genome shotgun (WGS) entry which is preliminary data.</text>
</comment>
<dbReference type="EMBL" id="JARIHO010000058">
    <property type="protein sequence ID" value="KAJ7318374.1"/>
    <property type="molecule type" value="Genomic_DNA"/>
</dbReference>
<organism evidence="2 3">
    <name type="scientific">Mycena albidolilacea</name>
    <dbReference type="NCBI Taxonomy" id="1033008"/>
    <lineage>
        <taxon>Eukaryota</taxon>
        <taxon>Fungi</taxon>
        <taxon>Dikarya</taxon>
        <taxon>Basidiomycota</taxon>
        <taxon>Agaricomycotina</taxon>
        <taxon>Agaricomycetes</taxon>
        <taxon>Agaricomycetidae</taxon>
        <taxon>Agaricales</taxon>
        <taxon>Marasmiineae</taxon>
        <taxon>Mycenaceae</taxon>
        <taxon>Mycena</taxon>
    </lineage>
</organism>
<proteinExistence type="predicted"/>
<sequence>MPVACAYLKQSIIIIDPQLASTMPRLGQPHCKPTYWCEPGHEDPTAHCAKGKKLYVFVQGTVCGVFSSEARAHRQVDRVPSSRWRMALSWDDTVQLWNENCDAYHEVGCPEGRTGHARSPPVPAPIQQTVFPTDDPQVIYQMRNVSAYQAGFTAGLAAASAAAATPTERRPISPVPLVPTSATRAPRSARSARARHLPAATNLVQTSASHAPQTPRAPRSLAPTNVAQTSTATVTNFVQTSASLAPKTPRAPRSLAPTNVAQTSTGHLVPPASPLSMMDAVEAFSRMGVAQPSTDARPIKQWAIAGVNKFFADKEAAIAHIMKSDMTHGAIISSRNINRLRAYIGGGQFIPRGGDTVESDSE</sequence>
<reference evidence="2" key="1">
    <citation type="submission" date="2023-03" db="EMBL/GenBank/DDBJ databases">
        <title>Massive genome expansion in bonnet fungi (Mycena s.s.) driven by repeated elements and novel gene families across ecological guilds.</title>
        <authorList>
            <consortium name="Lawrence Berkeley National Laboratory"/>
            <person name="Harder C.B."/>
            <person name="Miyauchi S."/>
            <person name="Viragh M."/>
            <person name="Kuo A."/>
            <person name="Thoen E."/>
            <person name="Andreopoulos B."/>
            <person name="Lu D."/>
            <person name="Skrede I."/>
            <person name="Drula E."/>
            <person name="Henrissat B."/>
            <person name="Morin E."/>
            <person name="Kohler A."/>
            <person name="Barry K."/>
            <person name="LaButti K."/>
            <person name="Morin E."/>
            <person name="Salamov A."/>
            <person name="Lipzen A."/>
            <person name="Mereny Z."/>
            <person name="Hegedus B."/>
            <person name="Baldrian P."/>
            <person name="Stursova M."/>
            <person name="Weitz H."/>
            <person name="Taylor A."/>
            <person name="Grigoriev I.V."/>
            <person name="Nagy L.G."/>
            <person name="Martin F."/>
            <person name="Kauserud H."/>
        </authorList>
    </citation>
    <scope>NUCLEOTIDE SEQUENCE</scope>
    <source>
        <strain evidence="2">CBHHK002</strain>
    </source>
</reference>
<evidence type="ECO:0000256" key="1">
    <source>
        <dbReference type="SAM" id="MobiDB-lite"/>
    </source>
</evidence>
<feature type="region of interest" description="Disordered" evidence="1">
    <location>
        <begin position="164"/>
        <end position="221"/>
    </location>
</feature>
<evidence type="ECO:0000313" key="3">
    <source>
        <dbReference type="Proteomes" id="UP001218218"/>
    </source>
</evidence>
<evidence type="ECO:0000313" key="2">
    <source>
        <dbReference type="EMBL" id="KAJ7318374.1"/>
    </source>
</evidence>